<proteinExistence type="predicted"/>
<evidence type="ECO:0000313" key="3">
    <source>
        <dbReference type="Proteomes" id="UP000494274"/>
    </source>
</evidence>
<feature type="compositionally biased region" description="Basic and acidic residues" evidence="1">
    <location>
        <begin position="1"/>
        <end position="25"/>
    </location>
</feature>
<feature type="compositionally biased region" description="Low complexity" evidence="1">
    <location>
        <begin position="36"/>
        <end position="49"/>
    </location>
</feature>
<dbReference type="InterPro" id="IPR021553">
    <property type="entry name" value="DUF3008"/>
</dbReference>
<feature type="region of interest" description="Disordered" evidence="1">
    <location>
        <begin position="1"/>
        <end position="88"/>
    </location>
</feature>
<dbReference type="EMBL" id="CABVQI010000022">
    <property type="protein sequence ID" value="VWD27541.1"/>
    <property type="molecule type" value="Genomic_DNA"/>
</dbReference>
<evidence type="ECO:0000256" key="1">
    <source>
        <dbReference type="SAM" id="MobiDB-lite"/>
    </source>
</evidence>
<organism evidence="2 3">
    <name type="scientific">Burkholderia lata (strain ATCC 17760 / DSM 23089 / LMG 22485 / NCIMB 9086 / R18194 / 383)</name>
    <dbReference type="NCBI Taxonomy" id="482957"/>
    <lineage>
        <taxon>Bacteria</taxon>
        <taxon>Pseudomonadati</taxon>
        <taxon>Pseudomonadota</taxon>
        <taxon>Betaproteobacteria</taxon>
        <taxon>Burkholderiales</taxon>
        <taxon>Burkholderiaceae</taxon>
        <taxon>Burkholderia</taxon>
        <taxon>Burkholderia cepacia complex</taxon>
    </lineage>
</organism>
<evidence type="ECO:0008006" key="4">
    <source>
        <dbReference type="Google" id="ProtNLM"/>
    </source>
</evidence>
<protein>
    <recommendedName>
        <fullName evidence="4">DUF3008 domain-containing protein</fullName>
    </recommendedName>
</protein>
<reference evidence="2 3" key="1">
    <citation type="submission" date="2019-09" db="EMBL/GenBank/DDBJ databases">
        <authorList>
            <person name="Depoorter E."/>
        </authorList>
    </citation>
    <scope>NUCLEOTIDE SEQUENCE [LARGE SCALE GENOMIC DNA]</scope>
    <source>
        <strain evidence="2">R-18112</strain>
    </source>
</reference>
<dbReference type="Proteomes" id="UP000494274">
    <property type="component" value="Unassembled WGS sequence"/>
</dbReference>
<dbReference type="AlphaFoldDB" id="A0A6P2YYQ0"/>
<gene>
    <name evidence="2" type="ORF">BLA18112_05810</name>
</gene>
<name>A0A6P2YYQ0_BURL3</name>
<accession>A0A6P2YYQ0</accession>
<evidence type="ECO:0000313" key="2">
    <source>
        <dbReference type="EMBL" id="VWD27541.1"/>
    </source>
</evidence>
<dbReference type="Pfam" id="PF11450">
    <property type="entry name" value="DUF3008"/>
    <property type="match status" value="1"/>
</dbReference>
<sequence length="88" mass="9613">MTAALRPDRARADRRVDVRANDRRATMSARSKARQRAAGAALSARRGQSNIQDLAPPAKSVARSMSEKALEKMASTPPRGKPEYKHDA</sequence>